<keyword evidence="4" id="KW-1185">Reference proteome</keyword>
<feature type="compositionally biased region" description="Low complexity" evidence="1">
    <location>
        <begin position="456"/>
        <end position="504"/>
    </location>
</feature>
<feature type="compositionally biased region" description="Basic and acidic residues" evidence="1">
    <location>
        <begin position="383"/>
        <end position="416"/>
    </location>
</feature>
<evidence type="ECO:0000256" key="2">
    <source>
        <dbReference type="SAM" id="SignalP"/>
    </source>
</evidence>
<reference evidence="3" key="1">
    <citation type="submission" date="2022-10" db="EMBL/GenBank/DDBJ databases">
        <title>Tapping the CABI collections for fungal endophytes: first genome assemblies for Collariella, Neodidymelliopsis, Ascochyta clinopodiicola, Didymella pomorum, Didymosphaeria variabile, Neocosmospora piperis and Neocucurbitaria cava.</title>
        <authorList>
            <person name="Hill R."/>
        </authorList>
    </citation>
    <scope>NUCLEOTIDE SEQUENCE</scope>
    <source>
        <strain evidence="3">IMI 360193</strain>
    </source>
</reference>
<dbReference type="PRINTS" id="PR01217">
    <property type="entry name" value="PRICHEXTENSN"/>
</dbReference>
<proteinExistence type="predicted"/>
<organism evidence="3 4">
    <name type="scientific">Didymella glomerata</name>
    <dbReference type="NCBI Taxonomy" id="749621"/>
    <lineage>
        <taxon>Eukaryota</taxon>
        <taxon>Fungi</taxon>
        <taxon>Dikarya</taxon>
        <taxon>Ascomycota</taxon>
        <taxon>Pezizomycotina</taxon>
        <taxon>Dothideomycetes</taxon>
        <taxon>Pleosporomycetidae</taxon>
        <taxon>Pleosporales</taxon>
        <taxon>Pleosporineae</taxon>
        <taxon>Didymellaceae</taxon>
        <taxon>Didymella</taxon>
    </lineage>
</organism>
<evidence type="ECO:0000313" key="3">
    <source>
        <dbReference type="EMBL" id="KAJ4343316.1"/>
    </source>
</evidence>
<dbReference type="AlphaFoldDB" id="A0A9W8X7T8"/>
<evidence type="ECO:0000313" key="4">
    <source>
        <dbReference type="Proteomes" id="UP001140562"/>
    </source>
</evidence>
<feature type="compositionally biased region" description="Pro residues" evidence="1">
    <location>
        <begin position="417"/>
        <end position="436"/>
    </location>
</feature>
<dbReference type="EMBL" id="JAPEUV010000003">
    <property type="protein sequence ID" value="KAJ4343316.1"/>
    <property type="molecule type" value="Genomic_DNA"/>
</dbReference>
<keyword evidence="2" id="KW-0732">Signal</keyword>
<gene>
    <name evidence="3" type="ORF">N0V87_000538</name>
</gene>
<feature type="region of interest" description="Disordered" evidence="1">
    <location>
        <begin position="383"/>
        <end position="504"/>
    </location>
</feature>
<accession>A0A9W8X7T8</accession>
<dbReference type="OrthoDB" id="3798622at2759"/>
<evidence type="ECO:0000256" key="1">
    <source>
        <dbReference type="SAM" id="MobiDB-lite"/>
    </source>
</evidence>
<feature type="region of interest" description="Disordered" evidence="1">
    <location>
        <begin position="604"/>
        <end position="638"/>
    </location>
</feature>
<dbReference type="Proteomes" id="UP001140562">
    <property type="component" value="Unassembled WGS sequence"/>
</dbReference>
<protein>
    <recommendedName>
        <fullName evidence="5">Lysine-specific metallo-endopeptidase domain-containing protein</fullName>
    </recommendedName>
</protein>
<feature type="region of interest" description="Disordered" evidence="1">
    <location>
        <begin position="543"/>
        <end position="563"/>
    </location>
</feature>
<feature type="chain" id="PRO_5040749028" description="Lysine-specific metallo-endopeptidase domain-containing protein" evidence="2">
    <location>
        <begin position="20"/>
        <end position="664"/>
    </location>
</feature>
<feature type="compositionally biased region" description="Low complexity" evidence="1">
    <location>
        <begin position="437"/>
        <end position="447"/>
    </location>
</feature>
<sequence length="664" mass="71034">MKLFTVDVLLSALLLVTSANTFSFDLSKRALKYDASCNTKYGALTAKQLIDKSIDFQPKLAKAGKDGLDTLIAALEYQTKVPGAKKPAVSKGELDTIIATYRVLFGDIKAKNDDGTPNPNFQAEAAEHIKAIKVTRDSLNRMTKPGNPDLIIHCNDDWLSERGAKSAAPKPTEPLKSGSTYFYDMDRNRWVSVKGGKPCQGNKAAVTTMNKRLSGTTREKGPERVTFCKDYLKRQHQLEKDKQPHLWDISKTKLPDTFTTYNQAGKKDQTLPFHISAFGKKIGAKWFHEFMHTELFHSGLNTFSDKKVADSEGGTGGVAYGFEGAVGLARQKGSKNVAESSRNIENILYWSLAMYYDKWVWSTGKPEGRSSLTAPSVQVRDVDGEFRVDVAAKKPPKKTDKPKDPPKTEEPKEPPKTEAPPPPPKTEAQPPPPPKTEAPVEPSKTSAAPPPPPPSSQALLPTTSSQVAPLVSSPASPPTSKTVPPASAPETTPPTNTQLPASKASSINSASNTISISSAFSGSVSASASLPSSCSNTLCTLPSSSITPTSSGAVPEETFESEPMNAGSMTGSEILMMAQSIASEQIVAMGLWDQVLAEMGLPAESPSETVEGDPTASAGTGLPMATGGAGGMGNGTWSMPVLRVRESGANREGVRERRMYDFAS</sequence>
<comment type="caution">
    <text evidence="3">The sequence shown here is derived from an EMBL/GenBank/DDBJ whole genome shotgun (WGS) entry which is preliminary data.</text>
</comment>
<evidence type="ECO:0008006" key="5">
    <source>
        <dbReference type="Google" id="ProtNLM"/>
    </source>
</evidence>
<name>A0A9W8X7T8_9PLEO</name>
<feature type="signal peptide" evidence="2">
    <location>
        <begin position="1"/>
        <end position="19"/>
    </location>
</feature>